<feature type="compositionally biased region" description="Acidic residues" evidence="1">
    <location>
        <begin position="1"/>
        <end position="17"/>
    </location>
</feature>
<accession>A0ABT3IXV8</accession>
<feature type="region of interest" description="Disordered" evidence="1">
    <location>
        <begin position="1"/>
        <end position="34"/>
    </location>
</feature>
<keyword evidence="3" id="KW-1185">Reference proteome</keyword>
<dbReference type="EMBL" id="JAPDOG010000001">
    <property type="protein sequence ID" value="MCW3780268.1"/>
    <property type="molecule type" value="Genomic_DNA"/>
</dbReference>
<evidence type="ECO:0000256" key="1">
    <source>
        <dbReference type="SAM" id="MobiDB-lite"/>
    </source>
</evidence>
<comment type="caution">
    <text evidence="2">The sequence shown here is derived from an EMBL/GenBank/DDBJ whole genome shotgun (WGS) entry which is preliminary data.</text>
</comment>
<gene>
    <name evidence="2" type="ORF">OM960_01535</name>
</gene>
<protein>
    <submittedName>
        <fullName evidence="2">Uncharacterized protein</fullName>
    </submittedName>
</protein>
<sequence>MQPADEMGENPADEAEGQDSGVQDTAAPIRTDFHWSRETHAVELLEPPFREVAR</sequence>
<evidence type="ECO:0000313" key="3">
    <source>
        <dbReference type="Proteomes" id="UP001207582"/>
    </source>
</evidence>
<reference evidence="2 3" key="1">
    <citation type="submission" date="2022-10" db="EMBL/GenBank/DDBJ databases">
        <title>Defluviimonas sp. CAU 1641 isolated from mud.</title>
        <authorList>
            <person name="Kim W."/>
        </authorList>
    </citation>
    <scope>NUCLEOTIDE SEQUENCE [LARGE SCALE GENOMIC DNA]</scope>
    <source>
        <strain evidence="2 3">CAU 1641</strain>
    </source>
</reference>
<organism evidence="2 3">
    <name type="scientific">Defluviimonas salinarum</name>
    <dbReference type="NCBI Taxonomy" id="2992147"/>
    <lineage>
        <taxon>Bacteria</taxon>
        <taxon>Pseudomonadati</taxon>
        <taxon>Pseudomonadota</taxon>
        <taxon>Alphaproteobacteria</taxon>
        <taxon>Rhodobacterales</taxon>
        <taxon>Paracoccaceae</taxon>
        <taxon>Albidovulum</taxon>
    </lineage>
</organism>
<proteinExistence type="predicted"/>
<evidence type="ECO:0000313" key="2">
    <source>
        <dbReference type="EMBL" id="MCW3780268.1"/>
    </source>
</evidence>
<name>A0ABT3IXV8_9RHOB</name>
<dbReference type="Proteomes" id="UP001207582">
    <property type="component" value="Unassembled WGS sequence"/>
</dbReference>
<dbReference type="RefSeq" id="WP_264770843.1">
    <property type="nucleotide sequence ID" value="NZ_JAPDOG010000001.1"/>
</dbReference>